<name>A0A399FF75_9DEIN</name>
<feature type="transmembrane region" description="Helical" evidence="1">
    <location>
        <begin position="7"/>
        <end position="31"/>
    </location>
</feature>
<dbReference type="AlphaFoldDB" id="A0A399FF75"/>
<evidence type="ECO:0000256" key="1">
    <source>
        <dbReference type="SAM" id="Phobius"/>
    </source>
</evidence>
<dbReference type="Proteomes" id="UP000266178">
    <property type="component" value="Unassembled WGS sequence"/>
</dbReference>
<keyword evidence="1" id="KW-0812">Transmembrane</keyword>
<keyword evidence="3" id="KW-1185">Reference proteome</keyword>
<accession>A0A399FF75</accession>
<reference evidence="2 3" key="1">
    <citation type="submission" date="2018-08" db="EMBL/GenBank/DDBJ databases">
        <title>Meiothermus granaticius genome AF-68 sequencing project.</title>
        <authorList>
            <person name="Da Costa M.S."/>
            <person name="Albuquerque L."/>
            <person name="Raposo P."/>
            <person name="Froufe H.J.C."/>
            <person name="Barroso C.S."/>
            <person name="Egas C."/>
        </authorList>
    </citation>
    <scope>NUCLEOTIDE SEQUENCE [LARGE SCALE GENOMIC DNA]</scope>
    <source>
        <strain evidence="2 3">AF-68</strain>
    </source>
</reference>
<gene>
    <name evidence="2" type="ORF">Mgrana_00241</name>
</gene>
<dbReference type="EMBL" id="QWLB01000002">
    <property type="protein sequence ID" value="RIH93892.1"/>
    <property type="molecule type" value="Genomic_DNA"/>
</dbReference>
<sequence>MQILGGIFGVVWMIGFAGNILLFLYAEWLLIRESFWNLINPLLQLGAIIQLLTWPLFWIFVAITLIGYFGAQYFSQRA</sequence>
<protein>
    <submittedName>
        <fullName evidence="2">Uncharacterized protein</fullName>
    </submittedName>
</protein>
<evidence type="ECO:0000313" key="2">
    <source>
        <dbReference type="EMBL" id="RIH93892.1"/>
    </source>
</evidence>
<evidence type="ECO:0000313" key="3">
    <source>
        <dbReference type="Proteomes" id="UP000266178"/>
    </source>
</evidence>
<comment type="caution">
    <text evidence="2">The sequence shown here is derived from an EMBL/GenBank/DDBJ whole genome shotgun (WGS) entry which is preliminary data.</text>
</comment>
<keyword evidence="1" id="KW-0472">Membrane</keyword>
<keyword evidence="1" id="KW-1133">Transmembrane helix</keyword>
<proteinExistence type="predicted"/>
<feature type="transmembrane region" description="Helical" evidence="1">
    <location>
        <begin position="51"/>
        <end position="71"/>
    </location>
</feature>
<organism evidence="2 3">
    <name type="scientific">Meiothermus granaticius NBRC 107808</name>
    <dbReference type="NCBI Taxonomy" id="1227551"/>
    <lineage>
        <taxon>Bacteria</taxon>
        <taxon>Thermotogati</taxon>
        <taxon>Deinococcota</taxon>
        <taxon>Deinococci</taxon>
        <taxon>Thermales</taxon>
        <taxon>Thermaceae</taxon>
        <taxon>Meiothermus</taxon>
    </lineage>
</organism>
<dbReference type="RefSeq" id="WP_119355771.1">
    <property type="nucleotide sequence ID" value="NZ_BJXM01000004.1"/>
</dbReference>